<gene>
    <name evidence="1" type="ORF">GDO78_018131</name>
</gene>
<dbReference type="OrthoDB" id="2120499at2759"/>
<dbReference type="Pfam" id="PF22584">
    <property type="entry name" value="CFAP143"/>
    <property type="match status" value="1"/>
</dbReference>
<dbReference type="GO" id="GO:0008017">
    <property type="term" value="F:microtubule binding"/>
    <property type="evidence" value="ECO:0007669"/>
    <property type="project" value="InterPro"/>
</dbReference>
<name>A0A8J6B7L2_ELECQ</name>
<dbReference type="GO" id="GO:0005634">
    <property type="term" value="C:nucleus"/>
    <property type="evidence" value="ECO:0007669"/>
    <property type="project" value="TreeGrafter"/>
</dbReference>
<evidence type="ECO:0000313" key="1">
    <source>
        <dbReference type="EMBL" id="KAG9465542.1"/>
    </source>
</evidence>
<accession>A0A8J6B7L2</accession>
<dbReference type="EMBL" id="WNTK01002924">
    <property type="protein sequence ID" value="KAG9465542.1"/>
    <property type="molecule type" value="Genomic_DNA"/>
</dbReference>
<dbReference type="InterPro" id="IPR026124">
    <property type="entry name" value="Sperm-assoc_Ag8"/>
</dbReference>
<dbReference type="PANTHER" id="PTHR15510:SF5">
    <property type="entry name" value="SPERM-ASSOCIATED ANTIGEN 8"/>
    <property type="match status" value="1"/>
</dbReference>
<dbReference type="GO" id="GO:0005737">
    <property type="term" value="C:cytoplasm"/>
    <property type="evidence" value="ECO:0007669"/>
    <property type="project" value="TreeGrafter"/>
</dbReference>
<protein>
    <recommendedName>
        <fullName evidence="3">Sperm-associated antigen 8</fullName>
    </recommendedName>
</protein>
<evidence type="ECO:0000313" key="2">
    <source>
        <dbReference type="Proteomes" id="UP000770717"/>
    </source>
</evidence>
<organism evidence="1 2">
    <name type="scientific">Eleutherodactylus coqui</name>
    <name type="common">Puerto Rican coqui</name>
    <dbReference type="NCBI Taxonomy" id="57060"/>
    <lineage>
        <taxon>Eukaryota</taxon>
        <taxon>Metazoa</taxon>
        <taxon>Chordata</taxon>
        <taxon>Craniata</taxon>
        <taxon>Vertebrata</taxon>
        <taxon>Euteleostomi</taxon>
        <taxon>Amphibia</taxon>
        <taxon>Batrachia</taxon>
        <taxon>Anura</taxon>
        <taxon>Neobatrachia</taxon>
        <taxon>Hyloidea</taxon>
        <taxon>Eleutherodactylidae</taxon>
        <taxon>Eleutherodactylinae</taxon>
        <taxon>Eleutherodactylus</taxon>
        <taxon>Eleutherodactylus</taxon>
    </lineage>
</organism>
<dbReference type="PANTHER" id="PTHR15510">
    <property type="entry name" value="SPERM-ASSOCIATED ANTIGEN 8"/>
    <property type="match status" value="1"/>
</dbReference>
<comment type="caution">
    <text evidence="1">The sequence shown here is derived from an EMBL/GenBank/DDBJ whole genome shotgun (WGS) entry which is preliminary data.</text>
</comment>
<keyword evidence="2" id="KW-1185">Reference proteome</keyword>
<sequence length="194" mass="22177">MEDTEPRAAHCLLRNWVEERATVSLDGAPSAPETTKQGQDHRYGHKGILSTQLLADMAESTTHRDSYQGLDLANRRQHTGLREEQLWRCLYHQFSQDIIDELISQAEMKVPESTTRRDYQVEGFMAQTPASSKKHAYHTEQAVTFWTENVHGITGVSDVRTSDSPFKKSSAFTMPMSHYLDQPIPHDLENYPNM</sequence>
<dbReference type="AlphaFoldDB" id="A0A8J6B7L2"/>
<dbReference type="GO" id="GO:0045944">
    <property type="term" value="P:positive regulation of transcription by RNA polymerase II"/>
    <property type="evidence" value="ECO:0007669"/>
    <property type="project" value="TreeGrafter"/>
</dbReference>
<reference evidence="1" key="1">
    <citation type="thesis" date="2020" institute="ProQuest LLC" country="789 East Eisenhower Parkway, Ann Arbor, MI, USA">
        <title>Comparative Genomics and Chromosome Evolution.</title>
        <authorList>
            <person name="Mudd A.B."/>
        </authorList>
    </citation>
    <scope>NUCLEOTIDE SEQUENCE</scope>
    <source>
        <strain evidence="1">HN-11 Male</strain>
        <tissue evidence="1">Kidney and liver</tissue>
    </source>
</reference>
<proteinExistence type="predicted"/>
<evidence type="ECO:0008006" key="3">
    <source>
        <dbReference type="Google" id="ProtNLM"/>
    </source>
</evidence>
<dbReference type="Proteomes" id="UP000770717">
    <property type="component" value="Unassembled WGS sequence"/>
</dbReference>